<evidence type="ECO:0000313" key="4">
    <source>
        <dbReference type="Proteomes" id="UP000076722"/>
    </source>
</evidence>
<dbReference type="InterPro" id="IPR036885">
    <property type="entry name" value="SWIB_MDM2_dom_sf"/>
</dbReference>
<dbReference type="GO" id="GO:0003743">
    <property type="term" value="F:translation initiation factor activity"/>
    <property type="evidence" value="ECO:0007669"/>
    <property type="project" value="InterPro"/>
</dbReference>
<evidence type="ECO:0000259" key="2">
    <source>
        <dbReference type="PROSITE" id="PS50296"/>
    </source>
</evidence>
<sequence>MFKKPLQDLKTSAPLRNSDRKKFRQKVVQQFSIEQLASGPGSNQNPNSTSSGEGDVNLGDILVPEGILSVKFRSHTDEAGIIYLSPKPPYDPLFFTFGKAKDDEFIIPTGKSSASSAPVYTLWKCPHLIPTISTPQAVIPKLTGGADLMAPGVITYPPDLESSQIVSISAYITPSTPSSVDTTTSSGVRLSYPLAVGSMVIPSSSLTNTSKGKVVDVLHAYGDHLWSIGGKREPPSEGLPFGRAGSDVGKDENQGDDKAAEADTEAQTIEKLASEVVDRTDDFEGRDDLREDVSAILRTSALQALSSSLSSLPKSSFPISASQLYTSHLLPSRPAYIPSSLSSTEEATTPVDIKHSSFKTLTSFLKSLEKEGLIKTKDIRGELHLTSFDTTHSALAEHQPYKTVGEADKKAAKKEAKEKEEAVKSGKAAGAIDVVECWKPQGTNVKFFEECKLSTSKSYTHSEVRAALQTYINLNKDQLIDPRKQHLIKLDPILASVVLSKDEWIDNLKREDILDRLIRGMQPWYQIKFPGEEVSSPKKGSPPVIKIDVKMRQGRKACTLTTGLEAWKIDPAALADELRIKCASSTSVSDLPGKNAGKEVLVQGKQVKIVLELLEAKGISKRWIQS</sequence>
<evidence type="ECO:0000313" key="3">
    <source>
        <dbReference type="EMBL" id="KZS88795.1"/>
    </source>
</evidence>
<dbReference type="Pfam" id="PF01253">
    <property type="entry name" value="SUI1"/>
    <property type="match status" value="1"/>
</dbReference>
<protein>
    <recommendedName>
        <fullName evidence="2">SUI1 domain-containing protein</fullName>
    </recommendedName>
</protein>
<dbReference type="PROSITE" id="PS50296">
    <property type="entry name" value="SUI1"/>
    <property type="match status" value="1"/>
</dbReference>
<dbReference type="Proteomes" id="UP000076722">
    <property type="component" value="Unassembled WGS sequence"/>
</dbReference>
<dbReference type="InterPro" id="IPR039757">
    <property type="entry name" value="EIF2D"/>
</dbReference>
<dbReference type="FunFam" id="3.30.780.10:FF:000008">
    <property type="entry name" value="eukaryotic translation initiation factor 2D"/>
    <property type="match status" value="1"/>
</dbReference>
<dbReference type="InterPro" id="IPR058886">
    <property type="entry name" value="SWIB_eIF2D"/>
</dbReference>
<gene>
    <name evidence="3" type="ORF">SISNIDRAFT_387553</name>
</gene>
<dbReference type="Pfam" id="PF26292">
    <property type="entry name" value="PUA_elF2D"/>
    <property type="match status" value="1"/>
</dbReference>
<dbReference type="EMBL" id="KV419433">
    <property type="protein sequence ID" value="KZS88795.1"/>
    <property type="molecule type" value="Genomic_DNA"/>
</dbReference>
<feature type="non-terminal residue" evidence="3">
    <location>
        <position position="626"/>
    </location>
</feature>
<feature type="region of interest" description="Disordered" evidence="1">
    <location>
        <begin position="1"/>
        <end position="21"/>
    </location>
</feature>
<dbReference type="OrthoDB" id="199771at2759"/>
<name>A0A164PJN2_9AGAM</name>
<dbReference type="SUPFAM" id="SSF88697">
    <property type="entry name" value="PUA domain-like"/>
    <property type="match status" value="1"/>
</dbReference>
<dbReference type="InterPro" id="IPR001950">
    <property type="entry name" value="SUI1"/>
</dbReference>
<keyword evidence="4" id="KW-1185">Reference proteome</keyword>
<feature type="region of interest" description="Disordered" evidence="1">
    <location>
        <begin position="33"/>
        <end position="56"/>
    </location>
</feature>
<dbReference type="CDD" id="cd11608">
    <property type="entry name" value="eIF2D_C"/>
    <property type="match status" value="1"/>
</dbReference>
<feature type="region of interest" description="Disordered" evidence="1">
    <location>
        <begin position="229"/>
        <end position="266"/>
    </location>
</feature>
<evidence type="ECO:0000256" key="1">
    <source>
        <dbReference type="SAM" id="MobiDB-lite"/>
    </source>
</evidence>
<dbReference type="STRING" id="1314777.A0A164PJN2"/>
<dbReference type="Pfam" id="PF26291">
    <property type="entry name" value="SWIB_eIF2D"/>
    <property type="match status" value="1"/>
</dbReference>
<proteinExistence type="predicted"/>
<dbReference type="PANTHER" id="PTHR12217">
    <property type="entry name" value="EUKARYOTIC TRANSLATION INITIATION FACTOR 2D"/>
    <property type="match status" value="1"/>
</dbReference>
<dbReference type="AlphaFoldDB" id="A0A164PJN2"/>
<dbReference type="PROSITE" id="PS50890">
    <property type="entry name" value="PUA"/>
    <property type="match status" value="1"/>
</dbReference>
<dbReference type="InterPro" id="IPR036877">
    <property type="entry name" value="SUI1_dom_sf"/>
</dbReference>
<organism evidence="3 4">
    <name type="scientific">Sistotremastrum niveocremeum HHB9708</name>
    <dbReference type="NCBI Taxonomy" id="1314777"/>
    <lineage>
        <taxon>Eukaryota</taxon>
        <taxon>Fungi</taxon>
        <taxon>Dikarya</taxon>
        <taxon>Basidiomycota</taxon>
        <taxon>Agaricomycotina</taxon>
        <taxon>Agaricomycetes</taxon>
        <taxon>Sistotremastrales</taxon>
        <taxon>Sistotremastraceae</taxon>
        <taxon>Sertulicium</taxon>
        <taxon>Sertulicium niveocremeum</taxon>
    </lineage>
</organism>
<accession>A0A164PJN2</accession>
<dbReference type="PANTHER" id="PTHR12217:SF4">
    <property type="entry name" value="EUKARYOTIC TRANSLATION INITIATION FACTOR 2D"/>
    <property type="match status" value="1"/>
</dbReference>
<reference evidence="3 4" key="1">
    <citation type="journal article" date="2016" name="Mol. Biol. Evol.">
        <title>Comparative Genomics of Early-Diverging Mushroom-Forming Fungi Provides Insights into the Origins of Lignocellulose Decay Capabilities.</title>
        <authorList>
            <person name="Nagy L.G."/>
            <person name="Riley R."/>
            <person name="Tritt A."/>
            <person name="Adam C."/>
            <person name="Daum C."/>
            <person name="Floudas D."/>
            <person name="Sun H."/>
            <person name="Yadav J.S."/>
            <person name="Pangilinan J."/>
            <person name="Larsson K.H."/>
            <person name="Matsuura K."/>
            <person name="Barry K."/>
            <person name="Labutti K."/>
            <person name="Kuo R."/>
            <person name="Ohm R.A."/>
            <person name="Bhattacharya S.S."/>
            <person name="Shirouzu T."/>
            <person name="Yoshinaga Y."/>
            <person name="Martin F.M."/>
            <person name="Grigoriev I.V."/>
            <person name="Hibbett D.S."/>
        </authorList>
    </citation>
    <scope>NUCLEOTIDE SEQUENCE [LARGE SCALE GENOMIC DNA]</scope>
    <source>
        <strain evidence="3 4">HHB9708</strain>
    </source>
</reference>
<dbReference type="InterPro" id="IPR039759">
    <property type="entry name" value="eIF2D_SUI1"/>
</dbReference>
<dbReference type="InterPro" id="IPR057429">
    <property type="entry name" value="WH_eIF2D"/>
</dbReference>
<dbReference type="InterPro" id="IPR015947">
    <property type="entry name" value="PUA-like_sf"/>
</dbReference>
<dbReference type="Gene3D" id="3.30.780.10">
    <property type="entry name" value="SUI1-like domain"/>
    <property type="match status" value="1"/>
</dbReference>
<dbReference type="Pfam" id="PF25304">
    <property type="entry name" value="WHD_eIF2D"/>
    <property type="match status" value="1"/>
</dbReference>
<dbReference type="GO" id="GO:0001731">
    <property type="term" value="P:formation of translation preinitiation complex"/>
    <property type="evidence" value="ECO:0007669"/>
    <property type="project" value="InterPro"/>
</dbReference>
<dbReference type="SUPFAM" id="SSF47592">
    <property type="entry name" value="SWIB/MDM2 domain"/>
    <property type="match status" value="1"/>
</dbReference>
<dbReference type="CDD" id="cd21156">
    <property type="entry name" value="PUA_eIF2d-like"/>
    <property type="match status" value="1"/>
</dbReference>
<feature type="domain" description="SUI1" evidence="2">
    <location>
        <begin position="545"/>
        <end position="618"/>
    </location>
</feature>
<dbReference type="SUPFAM" id="SSF55159">
    <property type="entry name" value="eIF1-like"/>
    <property type="match status" value="1"/>
</dbReference>
<feature type="compositionally biased region" description="Basic and acidic residues" evidence="1">
    <location>
        <begin position="248"/>
        <end position="261"/>
    </location>
</feature>
<dbReference type="Gene3D" id="3.10.400.20">
    <property type="match status" value="1"/>
</dbReference>
<feature type="compositionally biased region" description="Polar residues" evidence="1">
    <location>
        <begin position="33"/>
        <end position="52"/>
    </location>
</feature>
<dbReference type="InterPro" id="IPR048248">
    <property type="entry name" value="PUA_eIF2d-like"/>
</dbReference>